<dbReference type="PROSITE" id="PS01173">
    <property type="entry name" value="LIPASE_GDXG_HIS"/>
    <property type="match status" value="1"/>
</dbReference>
<protein>
    <submittedName>
        <fullName evidence="4">Alpha/beta hydrolase</fullName>
    </submittedName>
</protein>
<keyword evidence="5" id="KW-1185">Reference proteome</keyword>
<dbReference type="InterPro" id="IPR050300">
    <property type="entry name" value="GDXG_lipolytic_enzyme"/>
</dbReference>
<dbReference type="PANTHER" id="PTHR48081">
    <property type="entry name" value="AB HYDROLASE SUPERFAMILY PROTEIN C4A8.06C"/>
    <property type="match status" value="1"/>
</dbReference>
<dbReference type="AlphaFoldDB" id="A0A2N5Y2R7"/>
<dbReference type="GO" id="GO:0016787">
    <property type="term" value="F:hydrolase activity"/>
    <property type="evidence" value="ECO:0007669"/>
    <property type="project" value="UniProtKB-KW"/>
</dbReference>
<dbReference type="OrthoDB" id="9806180at2"/>
<dbReference type="RefSeq" id="WP_101521162.1">
    <property type="nucleotide sequence ID" value="NZ_PKLZ01000007.1"/>
</dbReference>
<evidence type="ECO:0000256" key="2">
    <source>
        <dbReference type="ARBA" id="ARBA00022801"/>
    </source>
</evidence>
<proteinExistence type="inferred from homology"/>
<dbReference type="Pfam" id="PF07859">
    <property type="entry name" value="Abhydrolase_3"/>
    <property type="match status" value="1"/>
</dbReference>
<evidence type="ECO:0000313" key="5">
    <source>
        <dbReference type="Proteomes" id="UP000234845"/>
    </source>
</evidence>
<organism evidence="4 5">
    <name type="scientific">Kineobactrum sediminis</name>
    <dbReference type="NCBI Taxonomy" id="1905677"/>
    <lineage>
        <taxon>Bacteria</taxon>
        <taxon>Pseudomonadati</taxon>
        <taxon>Pseudomonadota</taxon>
        <taxon>Gammaproteobacteria</taxon>
        <taxon>Cellvibrionales</taxon>
        <taxon>Halieaceae</taxon>
        <taxon>Kineobactrum</taxon>
    </lineage>
</organism>
<accession>A0A2N5Y2R7</accession>
<comment type="caution">
    <text evidence="4">The sequence shown here is derived from an EMBL/GenBank/DDBJ whole genome shotgun (WGS) entry which is preliminary data.</text>
</comment>
<name>A0A2N5Y2R7_9GAMM</name>
<dbReference type="Proteomes" id="UP000234845">
    <property type="component" value="Unassembled WGS sequence"/>
</dbReference>
<evidence type="ECO:0000313" key="4">
    <source>
        <dbReference type="EMBL" id="PLW82694.1"/>
    </source>
</evidence>
<dbReference type="Gene3D" id="3.40.50.1820">
    <property type="entry name" value="alpha/beta hydrolase"/>
    <property type="match status" value="1"/>
</dbReference>
<keyword evidence="2 4" id="KW-0378">Hydrolase</keyword>
<dbReference type="InterPro" id="IPR013094">
    <property type="entry name" value="AB_hydrolase_3"/>
</dbReference>
<comment type="similarity">
    <text evidence="1">Belongs to the 'GDXG' lipolytic enzyme family.</text>
</comment>
<sequence length="357" mass="39211">MVWFILALLVLFAFSLLYLRGENLSWLDEPPLAAPQDTPSESHYAVVAKLGEFAGAGRALRGKAQLRAIRDYMDSMSDGRDFSSSFQPVAEGQLRGEWVLAPGADCRRRLLYIHGGAWIAGSPKSHRAITDRLARLTGAAVFSLDYRLMPEYRRADGIEDCRNAWRWIVKNGPHGPEPLDYLMVAGDSAGGSLSLALLAWARDEGVRQADAAVVFSPSTDITMNAPSMRSNLATDPMLGPMFGKLAKIPSLVLLWLTWFNNRIRPSHPDVSPLRGELAGLPPVLVQASEQEMLLDDARRYVIKAQLAGSPVELQTWPHMVHVWQIFTPELPEAEEAYAGIAEFLAKSGLPLPGGTQA</sequence>
<dbReference type="PANTHER" id="PTHR48081:SF8">
    <property type="entry name" value="ALPHA_BETA HYDROLASE FOLD-3 DOMAIN-CONTAINING PROTEIN-RELATED"/>
    <property type="match status" value="1"/>
</dbReference>
<evidence type="ECO:0000256" key="1">
    <source>
        <dbReference type="ARBA" id="ARBA00010515"/>
    </source>
</evidence>
<dbReference type="InterPro" id="IPR002168">
    <property type="entry name" value="Lipase_GDXG_HIS_AS"/>
</dbReference>
<evidence type="ECO:0000259" key="3">
    <source>
        <dbReference type="Pfam" id="PF07859"/>
    </source>
</evidence>
<dbReference type="InterPro" id="IPR029058">
    <property type="entry name" value="AB_hydrolase_fold"/>
</dbReference>
<gene>
    <name evidence="4" type="ORF">CWI75_08920</name>
</gene>
<reference evidence="5" key="1">
    <citation type="submission" date="2017-11" db="EMBL/GenBank/DDBJ databases">
        <title>The draft genome sequence of Chromatocurvus sp. F02.</title>
        <authorList>
            <person name="Du Z.-J."/>
            <person name="Chang Y.-Q."/>
        </authorList>
    </citation>
    <scope>NUCLEOTIDE SEQUENCE [LARGE SCALE GENOMIC DNA]</scope>
    <source>
        <strain evidence="5">F02</strain>
    </source>
</reference>
<dbReference type="SUPFAM" id="SSF53474">
    <property type="entry name" value="alpha/beta-Hydrolases"/>
    <property type="match status" value="1"/>
</dbReference>
<feature type="domain" description="Alpha/beta hydrolase fold-3" evidence="3">
    <location>
        <begin position="110"/>
        <end position="324"/>
    </location>
</feature>
<dbReference type="EMBL" id="PKLZ01000007">
    <property type="protein sequence ID" value="PLW82694.1"/>
    <property type="molecule type" value="Genomic_DNA"/>
</dbReference>